<evidence type="ECO:0000313" key="2">
    <source>
        <dbReference type="Proteomes" id="UP001190700"/>
    </source>
</evidence>
<accession>A0AAE0G6K0</accession>
<dbReference type="EMBL" id="LGRX02009071">
    <property type="protein sequence ID" value="KAK3272258.1"/>
    <property type="molecule type" value="Genomic_DNA"/>
</dbReference>
<keyword evidence="2" id="KW-1185">Reference proteome</keyword>
<comment type="caution">
    <text evidence="1">The sequence shown here is derived from an EMBL/GenBank/DDBJ whole genome shotgun (WGS) entry which is preliminary data.</text>
</comment>
<dbReference type="Proteomes" id="UP001190700">
    <property type="component" value="Unassembled WGS sequence"/>
</dbReference>
<reference evidence="1 2" key="1">
    <citation type="journal article" date="2015" name="Genome Biol. Evol.">
        <title>Comparative Genomics of a Bacterivorous Green Alga Reveals Evolutionary Causalities and Consequences of Phago-Mixotrophic Mode of Nutrition.</title>
        <authorList>
            <person name="Burns J.A."/>
            <person name="Paasch A."/>
            <person name="Narechania A."/>
            <person name="Kim E."/>
        </authorList>
    </citation>
    <scope>NUCLEOTIDE SEQUENCE [LARGE SCALE GENOMIC DNA]</scope>
    <source>
        <strain evidence="1 2">PLY_AMNH</strain>
    </source>
</reference>
<dbReference type="AlphaFoldDB" id="A0AAE0G6K0"/>
<sequence>MVRLQVAASEATSVTVTERTWLPAKHVRTVNDAALTLEPDDRDQIQWLQACTYVVLAFVSFDRPDTGTSLQQENVLMNQDDVTVVLTLEGQEPQAEEATAVHPLVGVGAAAGAPRALDTVQG</sequence>
<gene>
    <name evidence="1" type="ORF">CYMTET_19436</name>
</gene>
<name>A0AAE0G6K0_9CHLO</name>
<evidence type="ECO:0000313" key="1">
    <source>
        <dbReference type="EMBL" id="KAK3272258.1"/>
    </source>
</evidence>
<organism evidence="1 2">
    <name type="scientific">Cymbomonas tetramitiformis</name>
    <dbReference type="NCBI Taxonomy" id="36881"/>
    <lineage>
        <taxon>Eukaryota</taxon>
        <taxon>Viridiplantae</taxon>
        <taxon>Chlorophyta</taxon>
        <taxon>Pyramimonadophyceae</taxon>
        <taxon>Pyramimonadales</taxon>
        <taxon>Pyramimonadaceae</taxon>
        <taxon>Cymbomonas</taxon>
    </lineage>
</organism>
<proteinExistence type="predicted"/>
<protein>
    <submittedName>
        <fullName evidence="1">Uncharacterized protein</fullName>
    </submittedName>
</protein>